<gene>
    <name evidence="1" type="ORF">ACFO6W_07885</name>
</gene>
<dbReference type="EMBL" id="JBHSGN010000059">
    <property type="protein sequence ID" value="MFC4673610.1"/>
    <property type="molecule type" value="Genomic_DNA"/>
</dbReference>
<proteinExistence type="predicted"/>
<dbReference type="RefSeq" id="WP_379995056.1">
    <property type="nucleotide sequence ID" value="NZ_JBHSGN010000059.1"/>
</dbReference>
<evidence type="ECO:0000313" key="1">
    <source>
        <dbReference type="EMBL" id="MFC4673610.1"/>
    </source>
</evidence>
<dbReference type="Proteomes" id="UP001596023">
    <property type="component" value="Unassembled WGS sequence"/>
</dbReference>
<reference evidence="2" key="1">
    <citation type="journal article" date="2019" name="Int. J. Syst. Evol. Microbiol.">
        <title>The Global Catalogue of Microorganisms (GCM) 10K type strain sequencing project: providing services to taxonomists for standard genome sequencing and annotation.</title>
        <authorList>
            <consortium name="The Broad Institute Genomics Platform"/>
            <consortium name="The Broad Institute Genome Sequencing Center for Infectious Disease"/>
            <person name="Wu L."/>
            <person name="Ma J."/>
        </authorList>
    </citation>
    <scope>NUCLEOTIDE SEQUENCE [LARGE SCALE GENOMIC DNA]</scope>
    <source>
        <strain evidence="2">CCUG 66188</strain>
    </source>
</reference>
<protein>
    <submittedName>
        <fullName evidence="1">Uncharacterized protein</fullName>
    </submittedName>
</protein>
<accession>A0ABV9KUE7</accession>
<comment type="caution">
    <text evidence="1">The sequence shown here is derived from an EMBL/GenBank/DDBJ whole genome shotgun (WGS) entry which is preliminary data.</text>
</comment>
<sequence length="87" mass="10048">MAEILKIRVMEHNRADQIRIGRECPITSLECTVKNVVAQYEEKNAWCGGFLNACKEYYMRVAIVDADTLEILHMIYDERAGNQINNL</sequence>
<name>A0ABV9KUE7_9BACT</name>
<organism evidence="1 2">
    <name type="scientific">Dysgonomonas termitidis</name>
    <dbReference type="NCBI Taxonomy" id="1516126"/>
    <lineage>
        <taxon>Bacteria</taxon>
        <taxon>Pseudomonadati</taxon>
        <taxon>Bacteroidota</taxon>
        <taxon>Bacteroidia</taxon>
        <taxon>Bacteroidales</taxon>
        <taxon>Dysgonomonadaceae</taxon>
        <taxon>Dysgonomonas</taxon>
    </lineage>
</organism>
<evidence type="ECO:0000313" key="2">
    <source>
        <dbReference type="Proteomes" id="UP001596023"/>
    </source>
</evidence>
<keyword evidence="2" id="KW-1185">Reference proteome</keyword>